<dbReference type="EMBL" id="JACHJO010000010">
    <property type="protein sequence ID" value="MBB6121435.1"/>
    <property type="molecule type" value="Genomic_DNA"/>
</dbReference>
<evidence type="ECO:0000313" key="15">
    <source>
        <dbReference type="Proteomes" id="UP000536604"/>
    </source>
</evidence>
<keyword evidence="7" id="KW-0862">Zinc</keyword>
<sequence length="259" mass="26409">MGNVIDLGRGVRVAVTERRGGVSAPPRDSLNMGLGVGDEREAVLANRRIAAELLGLDADRFVWMDQVHSADVVVADAPGGVGTCDGVVTTRKGLVLASLSADCLPVLAADGEAGVVGAAHSGRLGTAHGVAANLVGEMVAQGARPDRITAYLGPAICGKCYEVPPELQAETARHTPEAASTTRQGTAGVDMVAAVTAQLRRAGVSDIRSDGRCTLESPELFSHRRGAPTGRFASLIWREDAPGTEGAGSGPADAGTEGP</sequence>
<keyword evidence="4" id="KW-0808">Transferase</keyword>
<name>A0A841IY84_9ACTN</name>
<evidence type="ECO:0000256" key="11">
    <source>
        <dbReference type="ARBA" id="ARBA00049893"/>
    </source>
</evidence>
<dbReference type="PANTHER" id="PTHR30616:SF2">
    <property type="entry name" value="PURINE NUCLEOSIDE PHOSPHORYLASE LACC1"/>
    <property type="match status" value="1"/>
</dbReference>
<evidence type="ECO:0000256" key="10">
    <source>
        <dbReference type="ARBA" id="ARBA00048968"/>
    </source>
</evidence>
<dbReference type="NCBIfam" id="TIGR00726">
    <property type="entry name" value="peptidoglycan editing factor PgeF"/>
    <property type="match status" value="1"/>
</dbReference>
<proteinExistence type="inferred from homology"/>
<dbReference type="SUPFAM" id="SSF64438">
    <property type="entry name" value="CNF1/YfiH-like putative cysteine hydrolases"/>
    <property type="match status" value="1"/>
</dbReference>
<comment type="similarity">
    <text evidence="3 12">Belongs to the purine nucleoside phosphorylase YfiH/LACC1 family.</text>
</comment>
<accession>A0A841IY84</accession>
<comment type="function">
    <text evidence="2">Purine nucleoside enzyme that catalyzes the phosphorolysis of adenosine and inosine nucleosides, yielding D-ribose 1-phosphate and the respective free bases, adenine and hypoxanthine. Also catalyzes the phosphorolysis of S-methyl-5'-thioadenosine into adenine and S-methyl-5-thio-alpha-D-ribose 1-phosphate. Also has adenosine deaminase activity.</text>
</comment>
<organism evidence="14 15">
    <name type="scientific">Nocardiopsis algeriensis</name>
    <dbReference type="NCBI Taxonomy" id="1478215"/>
    <lineage>
        <taxon>Bacteria</taxon>
        <taxon>Bacillati</taxon>
        <taxon>Actinomycetota</taxon>
        <taxon>Actinomycetes</taxon>
        <taxon>Streptosporangiales</taxon>
        <taxon>Nocardiopsidaceae</taxon>
        <taxon>Nocardiopsis</taxon>
    </lineage>
</organism>
<dbReference type="GO" id="GO:0016787">
    <property type="term" value="F:hydrolase activity"/>
    <property type="evidence" value="ECO:0007669"/>
    <property type="project" value="UniProtKB-KW"/>
</dbReference>
<comment type="catalytic activity">
    <reaction evidence="11">
        <text>S-methyl-5'-thioadenosine + phosphate = 5-(methylsulfanyl)-alpha-D-ribose 1-phosphate + adenine</text>
        <dbReference type="Rhea" id="RHEA:11852"/>
        <dbReference type="ChEBI" id="CHEBI:16708"/>
        <dbReference type="ChEBI" id="CHEBI:17509"/>
        <dbReference type="ChEBI" id="CHEBI:43474"/>
        <dbReference type="ChEBI" id="CHEBI:58533"/>
        <dbReference type="EC" id="2.4.2.28"/>
    </reaction>
    <physiologicalReaction direction="left-to-right" evidence="11">
        <dbReference type="Rhea" id="RHEA:11853"/>
    </physiologicalReaction>
</comment>
<comment type="caution">
    <text evidence="14">The sequence shown here is derived from an EMBL/GenBank/DDBJ whole genome shotgun (WGS) entry which is preliminary data.</text>
</comment>
<evidence type="ECO:0000256" key="5">
    <source>
        <dbReference type="ARBA" id="ARBA00022723"/>
    </source>
</evidence>
<dbReference type="GO" id="GO:0005507">
    <property type="term" value="F:copper ion binding"/>
    <property type="evidence" value="ECO:0007669"/>
    <property type="project" value="TreeGrafter"/>
</dbReference>
<comment type="catalytic activity">
    <reaction evidence="1">
        <text>inosine + phosphate = alpha-D-ribose 1-phosphate + hypoxanthine</text>
        <dbReference type="Rhea" id="RHEA:27646"/>
        <dbReference type="ChEBI" id="CHEBI:17368"/>
        <dbReference type="ChEBI" id="CHEBI:17596"/>
        <dbReference type="ChEBI" id="CHEBI:43474"/>
        <dbReference type="ChEBI" id="CHEBI:57720"/>
        <dbReference type="EC" id="2.4.2.1"/>
    </reaction>
    <physiologicalReaction direction="left-to-right" evidence="1">
        <dbReference type="Rhea" id="RHEA:27647"/>
    </physiologicalReaction>
</comment>
<evidence type="ECO:0000256" key="4">
    <source>
        <dbReference type="ARBA" id="ARBA00022679"/>
    </source>
</evidence>
<evidence type="ECO:0000256" key="1">
    <source>
        <dbReference type="ARBA" id="ARBA00000553"/>
    </source>
</evidence>
<keyword evidence="15" id="KW-1185">Reference proteome</keyword>
<dbReference type="InterPro" id="IPR003730">
    <property type="entry name" value="Cu_polyphenol_OxRdtase"/>
</dbReference>
<reference evidence="14 15" key="1">
    <citation type="submission" date="2020-08" db="EMBL/GenBank/DDBJ databases">
        <title>Genomic Encyclopedia of Type Strains, Phase III (KMG-III): the genomes of soil and plant-associated and newly described type strains.</title>
        <authorList>
            <person name="Whitman W."/>
        </authorList>
    </citation>
    <scope>NUCLEOTIDE SEQUENCE [LARGE SCALE GENOMIC DNA]</scope>
    <source>
        <strain evidence="14 15">CECT 8712</strain>
    </source>
</reference>
<dbReference type="GO" id="GO:0017061">
    <property type="term" value="F:S-methyl-5-thioadenosine phosphorylase activity"/>
    <property type="evidence" value="ECO:0007669"/>
    <property type="project" value="UniProtKB-EC"/>
</dbReference>
<dbReference type="CDD" id="cd16833">
    <property type="entry name" value="YfiH"/>
    <property type="match status" value="1"/>
</dbReference>
<keyword evidence="8" id="KW-0186">Copper</keyword>
<comment type="catalytic activity">
    <reaction evidence="10">
        <text>adenosine + phosphate = alpha-D-ribose 1-phosphate + adenine</text>
        <dbReference type="Rhea" id="RHEA:27642"/>
        <dbReference type="ChEBI" id="CHEBI:16335"/>
        <dbReference type="ChEBI" id="CHEBI:16708"/>
        <dbReference type="ChEBI" id="CHEBI:43474"/>
        <dbReference type="ChEBI" id="CHEBI:57720"/>
        <dbReference type="EC" id="2.4.2.1"/>
    </reaction>
    <physiologicalReaction direction="left-to-right" evidence="10">
        <dbReference type="Rhea" id="RHEA:27643"/>
    </physiologicalReaction>
</comment>
<dbReference type="Pfam" id="PF02578">
    <property type="entry name" value="Cu-oxidase_4"/>
    <property type="match status" value="1"/>
</dbReference>
<dbReference type="AlphaFoldDB" id="A0A841IY84"/>
<evidence type="ECO:0000256" key="6">
    <source>
        <dbReference type="ARBA" id="ARBA00022801"/>
    </source>
</evidence>
<gene>
    <name evidence="14" type="ORF">FHS13_003404</name>
</gene>
<dbReference type="Proteomes" id="UP000536604">
    <property type="component" value="Unassembled WGS sequence"/>
</dbReference>
<dbReference type="PANTHER" id="PTHR30616">
    <property type="entry name" value="UNCHARACTERIZED PROTEIN YFIH"/>
    <property type="match status" value="1"/>
</dbReference>
<evidence type="ECO:0000256" key="9">
    <source>
        <dbReference type="ARBA" id="ARBA00047989"/>
    </source>
</evidence>
<evidence type="ECO:0000256" key="12">
    <source>
        <dbReference type="RuleBase" id="RU361274"/>
    </source>
</evidence>
<keyword evidence="6" id="KW-0378">Hydrolase</keyword>
<evidence type="ECO:0000256" key="7">
    <source>
        <dbReference type="ARBA" id="ARBA00022833"/>
    </source>
</evidence>
<protein>
    <recommendedName>
        <fullName evidence="12">Purine nucleoside phosphorylase</fullName>
    </recommendedName>
</protein>
<dbReference type="Gene3D" id="3.60.140.10">
    <property type="entry name" value="CNF1/YfiH-like putative cysteine hydrolases"/>
    <property type="match status" value="1"/>
</dbReference>
<dbReference type="InterPro" id="IPR038371">
    <property type="entry name" value="Cu_polyphenol_OxRdtase_sf"/>
</dbReference>
<evidence type="ECO:0000256" key="13">
    <source>
        <dbReference type="SAM" id="MobiDB-lite"/>
    </source>
</evidence>
<dbReference type="RefSeq" id="WP_184292883.1">
    <property type="nucleotide sequence ID" value="NZ_JACHJO010000010.1"/>
</dbReference>
<evidence type="ECO:0000313" key="14">
    <source>
        <dbReference type="EMBL" id="MBB6121435.1"/>
    </source>
</evidence>
<dbReference type="InterPro" id="IPR011324">
    <property type="entry name" value="Cytotoxic_necrot_fac-like_cat"/>
</dbReference>
<keyword evidence="5" id="KW-0479">Metal-binding</keyword>
<evidence type="ECO:0000256" key="3">
    <source>
        <dbReference type="ARBA" id="ARBA00007353"/>
    </source>
</evidence>
<comment type="catalytic activity">
    <reaction evidence="9">
        <text>adenosine + H2O + H(+) = inosine + NH4(+)</text>
        <dbReference type="Rhea" id="RHEA:24408"/>
        <dbReference type="ChEBI" id="CHEBI:15377"/>
        <dbReference type="ChEBI" id="CHEBI:15378"/>
        <dbReference type="ChEBI" id="CHEBI:16335"/>
        <dbReference type="ChEBI" id="CHEBI:17596"/>
        <dbReference type="ChEBI" id="CHEBI:28938"/>
        <dbReference type="EC" id="3.5.4.4"/>
    </reaction>
    <physiologicalReaction direction="left-to-right" evidence="9">
        <dbReference type="Rhea" id="RHEA:24409"/>
    </physiologicalReaction>
</comment>
<evidence type="ECO:0000256" key="2">
    <source>
        <dbReference type="ARBA" id="ARBA00003215"/>
    </source>
</evidence>
<feature type="region of interest" description="Disordered" evidence="13">
    <location>
        <begin position="239"/>
        <end position="259"/>
    </location>
</feature>
<evidence type="ECO:0000256" key="8">
    <source>
        <dbReference type="ARBA" id="ARBA00023008"/>
    </source>
</evidence>